<dbReference type="AlphaFoldDB" id="A0A928Z2Q4"/>
<evidence type="ECO:0000256" key="4">
    <source>
        <dbReference type="ARBA" id="ARBA00022692"/>
    </source>
</evidence>
<evidence type="ECO:0000256" key="5">
    <source>
        <dbReference type="ARBA" id="ARBA00022989"/>
    </source>
</evidence>
<proteinExistence type="inferred from homology"/>
<feature type="transmembrane region" description="Helical" evidence="8">
    <location>
        <begin position="73"/>
        <end position="92"/>
    </location>
</feature>
<evidence type="ECO:0000256" key="6">
    <source>
        <dbReference type="ARBA" id="ARBA00023136"/>
    </source>
</evidence>
<reference evidence="9" key="1">
    <citation type="submission" date="2020-10" db="EMBL/GenBank/DDBJ databases">
        <authorList>
            <person name="Castelo-Branco R."/>
            <person name="Eusebio N."/>
            <person name="Adriana R."/>
            <person name="Vieira A."/>
            <person name="Brugerolle De Fraissinette N."/>
            <person name="Rezende De Castro R."/>
            <person name="Schneider M.P."/>
            <person name="Vasconcelos V."/>
            <person name="Leao P.N."/>
        </authorList>
    </citation>
    <scope>NUCLEOTIDE SEQUENCE</scope>
    <source>
        <strain evidence="9">LEGE 11480</strain>
    </source>
</reference>
<gene>
    <name evidence="9" type="ORF">IQ266_01270</name>
</gene>
<keyword evidence="5 8" id="KW-1133">Transmembrane helix</keyword>
<keyword evidence="4 8" id="KW-0812">Transmembrane</keyword>
<protein>
    <submittedName>
        <fullName evidence="9">DUF2029 domain-containing protein</fullName>
    </submittedName>
</protein>
<dbReference type="GO" id="GO:0005886">
    <property type="term" value="C:plasma membrane"/>
    <property type="evidence" value="ECO:0007669"/>
    <property type="project" value="UniProtKB-SubCell"/>
</dbReference>
<accession>A0A928Z2Q4</accession>
<feature type="transmembrane region" description="Helical" evidence="8">
    <location>
        <begin position="122"/>
        <end position="140"/>
    </location>
</feature>
<dbReference type="InterPro" id="IPR018584">
    <property type="entry name" value="GT87"/>
</dbReference>
<evidence type="ECO:0000256" key="7">
    <source>
        <dbReference type="ARBA" id="ARBA00024033"/>
    </source>
</evidence>
<feature type="transmembrane region" description="Helical" evidence="8">
    <location>
        <begin position="327"/>
        <end position="345"/>
    </location>
</feature>
<evidence type="ECO:0000256" key="8">
    <source>
        <dbReference type="SAM" id="Phobius"/>
    </source>
</evidence>
<evidence type="ECO:0000256" key="2">
    <source>
        <dbReference type="ARBA" id="ARBA00022475"/>
    </source>
</evidence>
<organism evidence="9 10">
    <name type="scientific">Romeriopsis navalis LEGE 11480</name>
    <dbReference type="NCBI Taxonomy" id="2777977"/>
    <lineage>
        <taxon>Bacteria</taxon>
        <taxon>Bacillati</taxon>
        <taxon>Cyanobacteriota</taxon>
        <taxon>Cyanophyceae</taxon>
        <taxon>Leptolyngbyales</taxon>
        <taxon>Leptolyngbyaceae</taxon>
        <taxon>Romeriopsis</taxon>
        <taxon>Romeriopsis navalis</taxon>
    </lineage>
</organism>
<comment type="subcellular location">
    <subcellularLocation>
        <location evidence="1">Cell membrane</location>
        <topology evidence="1">Multi-pass membrane protein</topology>
    </subcellularLocation>
</comment>
<comment type="caution">
    <text evidence="9">The sequence shown here is derived from an EMBL/GenBank/DDBJ whole genome shotgun (WGS) entry which is preliminary data.</text>
</comment>
<dbReference type="Pfam" id="PF09594">
    <property type="entry name" value="GT87"/>
    <property type="match status" value="1"/>
</dbReference>
<feature type="transmembrane region" description="Helical" evidence="8">
    <location>
        <begin position="175"/>
        <end position="198"/>
    </location>
</feature>
<keyword evidence="10" id="KW-1185">Reference proteome</keyword>
<dbReference type="EMBL" id="JADEXQ010000003">
    <property type="protein sequence ID" value="MBE9028383.1"/>
    <property type="molecule type" value="Genomic_DNA"/>
</dbReference>
<evidence type="ECO:0000256" key="1">
    <source>
        <dbReference type="ARBA" id="ARBA00004651"/>
    </source>
</evidence>
<feature type="transmembrane region" description="Helical" evidence="8">
    <location>
        <begin position="357"/>
        <end position="381"/>
    </location>
</feature>
<keyword evidence="6 8" id="KW-0472">Membrane</keyword>
<dbReference type="Proteomes" id="UP000625316">
    <property type="component" value="Unassembled WGS sequence"/>
</dbReference>
<feature type="transmembrane region" description="Helical" evidence="8">
    <location>
        <begin position="147"/>
        <end position="163"/>
    </location>
</feature>
<feature type="transmembrane region" description="Helical" evidence="8">
    <location>
        <begin position="210"/>
        <end position="229"/>
    </location>
</feature>
<keyword evidence="2" id="KW-1003">Cell membrane</keyword>
<sequence>MPRLTLSQFFQRYFTYLLPSVLIVYIVLESYQMDFRSFYVGGKLLLLGLDPYLNAVTDFPTLYSPMNADKMPYSGFVYPPFATFLFVPLAMLPYATAKLVYSGLSLLGLWGLLLCIMRQVRVTVSGGAIALVMCSFPVLAHFERGQIDLWVCYLTVMAFNVWHNSSRPASWRSTYAATLVALACSIKIFPFVTLIYWLVKRQYRLVVKTIGLIFGLLLAPILYFGPAVYQNYGKVLLPNVFGPLVASKPINLHSQSVINGVVNAIDGQGLRLDHDFVNGYMNPLLRSPSLSLPIGLTALAVLLFYLRRQPIERQFFSALNGIHLINPKTWIMGLVWYIPMFLYWFDRANNFGKFILVLPLFCVPSSNANGMLAYAIALGFAMPQVRDRYLLTGQEAASPQTEIDISLT</sequence>
<evidence type="ECO:0000313" key="10">
    <source>
        <dbReference type="Proteomes" id="UP000625316"/>
    </source>
</evidence>
<keyword evidence="3" id="KW-0808">Transferase</keyword>
<feature type="transmembrane region" description="Helical" evidence="8">
    <location>
        <begin position="99"/>
        <end position="116"/>
    </location>
</feature>
<evidence type="ECO:0000256" key="3">
    <source>
        <dbReference type="ARBA" id="ARBA00022679"/>
    </source>
</evidence>
<feature type="transmembrane region" description="Helical" evidence="8">
    <location>
        <begin position="290"/>
        <end position="306"/>
    </location>
</feature>
<name>A0A928Z2Q4_9CYAN</name>
<dbReference type="GO" id="GO:0016758">
    <property type="term" value="F:hexosyltransferase activity"/>
    <property type="evidence" value="ECO:0007669"/>
    <property type="project" value="InterPro"/>
</dbReference>
<evidence type="ECO:0000313" key="9">
    <source>
        <dbReference type="EMBL" id="MBE9028383.1"/>
    </source>
</evidence>
<comment type="similarity">
    <text evidence="7">Belongs to the glycosyltransferase 87 family.</text>
</comment>
<feature type="transmembrane region" description="Helical" evidence="8">
    <location>
        <begin position="12"/>
        <end position="28"/>
    </location>
</feature>